<dbReference type="EMBL" id="JAGGKX010000014">
    <property type="protein sequence ID" value="MBP1970505.1"/>
    <property type="molecule type" value="Genomic_DNA"/>
</dbReference>
<sequence length="838" mass="98185">MGKLDSLVSIETFLKEIGMKYTSTTPLFVAEKLESSYPELNIQPIYFKNKKLLQDGLKTKIGINKRCIEPFKQKYISLSTLRNKASKTALNRIIERNNIEVIKLKETTADGFFIEKEVIFKNEAFKKLMTEVELKNNSDYVTKSFVQKQLGLNLTSLNKALDDFDVNVTEGGRSRFVLIKDMEFLSKKQSEMENLFNYYYLASEAKELLKRSFKKDEVGIKRIPFPPILKASIPADKNAFLWNKEDVHYYLKQREIREMNKVELDTPFETFIYRLDINYKNDYLYAQNTKELWFSYVRNYLIQSEGSKKTIADRVSNFSEITKSIFDNIDKEIYAMTTNEINLNLLNHQLNVSHRFHMYQFLKSIHESFQENDKHTKFIFSRLNNPYHTYEPKRELDKDRYSLDEYKEFYNFAKDVETHKRAASKDTINFLKGKNSYHYASVWLYILTLLNNNWRHETVIEELPRINLSRTSITGLEWFYDNNLSESEAKDIIYQVGRHIININKTGAEGVFNISKQLEIPFATAMAICELRLENINSDDGNLIYLSSDKTVNSVSKGAFFSHFPNNKLKFKNRKMNRTLTTLIWSVINSNSNNEFKDGLSAAKQSRSHFNESTTNIYIKLSRKQIDELTEQLFSRDQFGYVYKIFSDVIFSSSADKEEETNKILDLKQNFGDVYKLEATAGFVNRISKEKKDVANWMLSKDNEELQRDYYDMLTNQLPSKEKNYQCIKRECVNPTLNCSDCPFSIPNVYALAELLDKYVSQIENIISFDEMSSGEKKRQANQLYVISDTIKYAKEKFGKDIIYDFLPGGRERIKKMQEQLPPKKLVESYKTIKLGEK</sequence>
<evidence type="ECO:0000313" key="1">
    <source>
        <dbReference type="EMBL" id="MBP1970505.1"/>
    </source>
</evidence>
<dbReference type="Proteomes" id="UP001519345">
    <property type="component" value="Unassembled WGS sequence"/>
</dbReference>
<protein>
    <submittedName>
        <fullName evidence="1">Uncharacterized protein</fullName>
    </submittedName>
</protein>
<name>A0ABS4IIU5_9BACI</name>
<dbReference type="RefSeq" id="WP_209463634.1">
    <property type="nucleotide sequence ID" value="NZ_CP110224.1"/>
</dbReference>
<keyword evidence="2" id="KW-1185">Reference proteome</keyword>
<evidence type="ECO:0000313" key="2">
    <source>
        <dbReference type="Proteomes" id="UP001519345"/>
    </source>
</evidence>
<organism evidence="1 2">
    <name type="scientific">Virgibacillus natechei</name>
    <dbReference type="NCBI Taxonomy" id="1216297"/>
    <lineage>
        <taxon>Bacteria</taxon>
        <taxon>Bacillati</taxon>
        <taxon>Bacillota</taxon>
        <taxon>Bacilli</taxon>
        <taxon>Bacillales</taxon>
        <taxon>Bacillaceae</taxon>
        <taxon>Virgibacillus</taxon>
    </lineage>
</organism>
<reference evidence="1 2" key="1">
    <citation type="submission" date="2021-03" db="EMBL/GenBank/DDBJ databases">
        <title>Genomic Encyclopedia of Type Strains, Phase IV (KMG-IV): sequencing the most valuable type-strain genomes for metagenomic binning, comparative biology and taxonomic classification.</title>
        <authorList>
            <person name="Goeker M."/>
        </authorList>
    </citation>
    <scope>NUCLEOTIDE SEQUENCE [LARGE SCALE GENOMIC DNA]</scope>
    <source>
        <strain evidence="1 2">DSM 25609</strain>
    </source>
</reference>
<proteinExistence type="predicted"/>
<accession>A0ABS4IIU5</accession>
<gene>
    <name evidence="1" type="ORF">J2Z83_002626</name>
</gene>
<comment type="caution">
    <text evidence="1">The sequence shown here is derived from an EMBL/GenBank/DDBJ whole genome shotgun (WGS) entry which is preliminary data.</text>
</comment>